<feature type="compositionally biased region" description="Basic and acidic residues" evidence="8">
    <location>
        <begin position="258"/>
        <end position="269"/>
    </location>
</feature>
<dbReference type="SUPFAM" id="SSF55874">
    <property type="entry name" value="ATPase domain of HSP90 chaperone/DNA topoisomerase II/histidine kinase"/>
    <property type="match status" value="1"/>
</dbReference>
<keyword evidence="9" id="KW-0472">Membrane</keyword>
<protein>
    <recommendedName>
        <fullName evidence="3">histidine kinase</fullName>
        <ecNumber evidence="3">2.7.13.3</ecNumber>
    </recommendedName>
</protein>
<keyword evidence="4" id="KW-0597">Phosphoprotein</keyword>
<keyword evidence="9" id="KW-1133">Transmembrane helix</keyword>
<evidence type="ECO:0000313" key="12">
    <source>
        <dbReference type="EMBL" id="MYZ48528.1"/>
    </source>
</evidence>
<evidence type="ECO:0000259" key="11">
    <source>
        <dbReference type="PROSITE" id="PS50885"/>
    </source>
</evidence>
<evidence type="ECO:0000256" key="3">
    <source>
        <dbReference type="ARBA" id="ARBA00012438"/>
    </source>
</evidence>
<reference evidence="12" key="1">
    <citation type="submission" date="2019-03" db="EMBL/GenBank/DDBJ databases">
        <title>Afifella sp. nov., isolated from activated sludge.</title>
        <authorList>
            <person name="Li Q."/>
            <person name="Liu Y."/>
        </authorList>
    </citation>
    <scope>NUCLEOTIDE SEQUENCE</scope>
    <source>
        <strain evidence="12">L72</strain>
    </source>
</reference>
<dbReference type="GO" id="GO:0016020">
    <property type="term" value="C:membrane"/>
    <property type="evidence" value="ECO:0007669"/>
    <property type="project" value="UniProtKB-SubCell"/>
</dbReference>
<feature type="transmembrane region" description="Helical" evidence="9">
    <location>
        <begin position="7"/>
        <end position="29"/>
    </location>
</feature>
<dbReference type="Gene3D" id="1.10.287.130">
    <property type="match status" value="1"/>
</dbReference>
<dbReference type="InterPro" id="IPR004358">
    <property type="entry name" value="Sig_transdc_His_kin-like_C"/>
</dbReference>
<comment type="catalytic activity">
    <reaction evidence="1">
        <text>ATP + protein L-histidine = ADP + protein N-phospho-L-histidine.</text>
        <dbReference type="EC" id="2.7.13.3"/>
    </reaction>
</comment>
<evidence type="ECO:0000313" key="13">
    <source>
        <dbReference type="Proteomes" id="UP000773614"/>
    </source>
</evidence>
<dbReference type="OrthoDB" id="7568856at2"/>
<name>A0A964WU02_9HYPH</name>
<keyword evidence="9" id="KW-0812">Transmembrane</keyword>
<sequence>MRISYKIMLVGGIPIAIAAAIALAAILLLNEADRARSGAVLAGTVYRTLIAGANARDDYLDALPSERKAHAENFDRLTREAGDDLVSLSAIVRDPEHRKAVEAARDALARYRSRMEQLIALSASNDALVADMASRATGLIALTDQARERQHASNADIVSSLAARDAQLRAARDIVDRTHELLVSLGDVRLQRALMLGADNALRGDYGQTLTFALARLRNAAAGLAAVLRQGGDPSLAARLDSLVEANETGASPWAGPEPERPGTGRARLESPESALYDWADRLLKVNASEQRALHEEMAELLTYSVQAHETEQATQNIAIATLKLSGQTADAFAKRQADAAAALLADSRRLGETVAALPISPLIQTEMIDAIGRWSDGLAVTSDGLKKQNEMVGDMDQAAATMMAAARSLNDLLAGNAATLGDVIRNILVFGAAIGLFVGGATALIVAGSITKPLRRLQQGMLELAADREAGPIPEAARRDELGDMARATNSLVVEIRQREQALRRAKDQADAALSELQKTQAELIQAEKLASLGQLVAGVAHEINTPLGIAVTTSTLIGDEVKRIGEQAAGGQLSRSGFARFVERMTEGSQLLYANLTRAANLVHSFKQVAADQASGEARRFDMREWLGDLLTSLGPALRKSGHAVEFDCPEGMTVDSYPGALAQVLTNLLMNAIAHAYPEGQTGRIAIEVRQPLPGLMRIVFKDDGRGVPPENLKRVFDPFFTTGRSRGSTGLGLHIVYNLVTSRLHGRIDLWSKPGRGTRFTLELPMVVPERGVEETRVAFAGAAE</sequence>
<dbReference type="SMART" id="SM00304">
    <property type="entry name" value="HAMP"/>
    <property type="match status" value="1"/>
</dbReference>
<keyword evidence="7" id="KW-0175">Coiled coil</keyword>
<evidence type="ECO:0000259" key="10">
    <source>
        <dbReference type="PROSITE" id="PS50109"/>
    </source>
</evidence>
<feature type="domain" description="HAMP" evidence="11">
    <location>
        <begin position="449"/>
        <end position="502"/>
    </location>
</feature>
<feature type="domain" description="Histidine kinase" evidence="10">
    <location>
        <begin position="540"/>
        <end position="772"/>
    </location>
</feature>
<dbReference type="InterPro" id="IPR005467">
    <property type="entry name" value="His_kinase_dom"/>
</dbReference>
<dbReference type="PROSITE" id="PS50109">
    <property type="entry name" value="HIS_KIN"/>
    <property type="match status" value="1"/>
</dbReference>
<dbReference type="Gene3D" id="6.10.340.10">
    <property type="match status" value="1"/>
</dbReference>
<comment type="subcellular location">
    <subcellularLocation>
        <location evidence="2">Membrane</location>
    </subcellularLocation>
</comment>
<keyword evidence="6 12" id="KW-0418">Kinase</keyword>
<dbReference type="PANTHER" id="PTHR43065">
    <property type="entry name" value="SENSOR HISTIDINE KINASE"/>
    <property type="match status" value="1"/>
</dbReference>
<dbReference type="SUPFAM" id="SSF47384">
    <property type="entry name" value="Homodimeric domain of signal transducing histidine kinase"/>
    <property type="match status" value="1"/>
</dbReference>
<gene>
    <name evidence="12" type="ORF">E4O86_12490</name>
</gene>
<dbReference type="InterPro" id="IPR003661">
    <property type="entry name" value="HisK_dim/P_dom"/>
</dbReference>
<proteinExistence type="predicted"/>
<accession>A0A964WU02</accession>
<dbReference type="EC" id="2.7.13.3" evidence="3"/>
<keyword evidence="13" id="KW-1185">Reference proteome</keyword>
<dbReference type="GO" id="GO:0000155">
    <property type="term" value="F:phosphorelay sensor kinase activity"/>
    <property type="evidence" value="ECO:0007669"/>
    <property type="project" value="InterPro"/>
</dbReference>
<comment type="caution">
    <text evidence="12">The sequence shown here is derived from an EMBL/GenBank/DDBJ whole genome shotgun (WGS) entry which is preliminary data.</text>
</comment>
<evidence type="ECO:0000256" key="1">
    <source>
        <dbReference type="ARBA" id="ARBA00000085"/>
    </source>
</evidence>
<feature type="region of interest" description="Disordered" evidence="8">
    <location>
        <begin position="248"/>
        <end position="269"/>
    </location>
</feature>
<feature type="coiled-coil region" evidence="7">
    <location>
        <begin position="497"/>
        <end position="531"/>
    </location>
</feature>
<dbReference type="Pfam" id="PF02518">
    <property type="entry name" value="HATPase_c"/>
    <property type="match status" value="1"/>
</dbReference>
<evidence type="ECO:0000256" key="7">
    <source>
        <dbReference type="SAM" id="Coils"/>
    </source>
</evidence>
<dbReference type="CDD" id="cd06225">
    <property type="entry name" value="HAMP"/>
    <property type="match status" value="1"/>
</dbReference>
<keyword evidence="5" id="KW-0808">Transferase</keyword>
<dbReference type="InterPro" id="IPR036097">
    <property type="entry name" value="HisK_dim/P_sf"/>
</dbReference>
<organism evidence="12 13">
    <name type="scientific">Propylenella binzhouense</name>
    <dbReference type="NCBI Taxonomy" id="2555902"/>
    <lineage>
        <taxon>Bacteria</taxon>
        <taxon>Pseudomonadati</taxon>
        <taxon>Pseudomonadota</taxon>
        <taxon>Alphaproteobacteria</taxon>
        <taxon>Hyphomicrobiales</taxon>
        <taxon>Propylenellaceae</taxon>
        <taxon>Propylenella</taxon>
    </lineage>
</organism>
<feature type="transmembrane region" description="Helical" evidence="9">
    <location>
        <begin position="428"/>
        <end position="452"/>
    </location>
</feature>
<dbReference type="InterPro" id="IPR003594">
    <property type="entry name" value="HATPase_dom"/>
</dbReference>
<dbReference type="InterPro" id="IPR036890">
    <property type="entry name" value="HATPase_C_sf"/>
</dbReference>
<dbReference type="Pfam" id="PF00672">
    <property type="entry name" value="HAMP"/>
    <property type="match status" value="1"/>
</dbReference>
<dbReference type="Proteomes" id="UP000773614">
    <property type="component" value="Unassembled WGS sequence"/>
</dbReference>
<dbReference type="AlphaFoldDB" id="A0A964WU02"/>
<evidence type="ECO:0000256" key="6">
    <source>
        <dbReference type="ARBA" id="ARBA00022777"/>
    </source>
</evidence>
<dbReference type="RefSeq" id="WP_161140877.1">
    <property type="nucleotide sequence ID" value="NZ_SPKJ01000040.1"/>
</dbReference>
<evidence type="ECO:0000256" key="4">
    <source>
        <dbReference type="ARBA" id="ARBA00022553"/>
    </source>
</evidence>
<dbReference type="PROSITE" id="PS50885">
    <property type="entry name" value="HAMP"/>
    <property type="match status" value="1"/>
</dbReference>
<dbReference type="InterPro" id="IPR003660">
    <property type="entry name" value="HAMP_dom"/>
</dbReference>
<evidence type="ECO:0000256" key="9">
    <source>
        <dbReference type="SAM" id="Phobius"/>
    </source>
</evidence>
<evidence type="ECO:0000256" key="5">
    <source>
        <dbReference type="ARBA" id="ARBA00022679"/>
    </source>
</evidence>
<evidence type="ECO:0000256" key="8">
    <source>
        <dbReference type="SAM" id="MobiDB-lite"/>
    </source>
</evidence>
<dbReference type="CDD" id="cd00082">
    <property type="entry name" value="HisKA"/>
    <property type="match status" value="1"/>
</dbReference>
<dbReference type="PRINTS" id="PR00344">
    <property type="entry name" value="BCTRLSENSOR"/>
</dbReference>
<evidence type="ECO:0000256" key="2">
    <source>
        <dbReference type="ARBA" id="ARBA00004370"/>
    </source>
</evidence>
<dbReference type="Gene3D" id="3.30.565.10">
    <property type="entry name" value="Histidine kinase-like ATPase, C-terminal domain"/>
    <property type="match status" value="1"/>
</dbReference>
<dbReference type="SMART" id="SM00387">
    <property type="entry name" value="HATPase_c"/>
    <property type="match status" value="1"/>
</dbReference>
<dbReference type="EMBL" id="SPKJ01000040">
    <property type="protein sequence ID" value="MYZ48528.1"/>
    <property type="molecule type" value="Genomic_DNA"/>
</dbReference>
<dbReference type="SUPFAM" id="SSF158472">
    <property type="entry name" value="HAMP domain-like"/>
    <property type="match status" value="1"/>
</dbReference>